<dbReference type="InterPro" id="IPR007197">
    <property type="entry name" value="rSAM"/>
</dbReference>
<evidence type="ECO:0000259" key="15">
    <source>
        <dbReference type="PROSITE" id="PS51918"/>
    </source>
</evidence>
<keyword evidence="4 12" id="KW-0949">S-adenosyl-L-methionine</keyword>
<dbReference type="InterPro" id="IPR005839">
    <property type="entry name" value="Methylthiotransferase"/>
</dbReference>
<dbReference type="EMBL" id="VBOX01000064">
    <property type="protein sequence ID" value="TMQ63038.1"/>
    <property type="molecule type" value="Genomic_DNA"/>
</dbReference>
<dbReference type="SFLD" id="SFLDF00273">
    <property type="entry name" value="(dimethylallyl)adenosine_tRNA"/>
    <property type="match status" value="1"/>
</dbReference>
<evidence type="ECO:0000313" key="17">
    <source>
        <dbReference type="EMBL" id="TMQ63038.1"/>
    </source>
</evidence>
<dbReference type="InterPro" id="IPR013848">
    <property type="entry name" value="Methylthiotransferase_N"/>
</dbReference>
<evidence type="ECO:0000256" key="8">
    <source>
        <dbReference type="ARBA" id="ARBA00033765"/>
    </source>
</evidence>
<dbReference type="InterPro" id="IPR038135">
    <property type="entry name" value="Methylthiotransferase_N_sf"/>
</dbReference>
<keyword evidence="7 12" id="KW-0411">Iron-sulfur</keyword>
<comment type="similarity">
    <text evidence="12">Belongs to the methylthiotransferase family. MiaB subfamily.</text>
</comment>
<feature type="binding site" evidence="12">
    <location>
        <position position="215"/>
    </location>
    <ligand>
        <name>[4Fe-4S] cluster</name>
        <dbReference type="ChEBI" id="CHEBI:49883"/>
        <label>2</label>
        <note>4Fe-4S-S-AdoMet</note>
    </ligand>
</feature>
<dbReference type="HAMAP" id="MF_01864">
    <property type="entry name" value="tRNA_metthiotr_MiaB"/>
    <property type="match status" value="1"/>
</dbReference>
<evidence type="ECO:0000256" key="2">
    <source>
        <dbReference type="ARBA" id="ARBA00022485"/>
    </source>
</evidence>
<dbReference type="PROSITE" id="PS51449">
    <property type="entry name" value="MTTASE_N"/>
    <property type="match status" value="1"/>
</dbReference>
<dbReference type="Proteomes" id="UP000319829">
    <property type="component" value="Unassembled WGS sequence"/>
</dbReference>
<dbReference type="SFLD" id="SFLDG01061">
    <property type="entry name" value="methylthiotransferase"/>
    <property type="match status" value="1"/>
</dbReference>
<dbReference type="SFLD" id="SFLDG01082">
    <property type="entry name" value="B12-binding_domain_containing"/>
    <property type="match status" value="1"/>
</dbReference>
<feature type="binding site" evidence="12">
    <location>
        <position position="143"/>
    </location>
    <ligand>
        <name>[4Fe-4S] cluster</name>
        <dbReference type="ChEBI" id="CHEBI:49883"/>
        <label>1</label>
    </ligand>
</feature>
<evidence type="ECO:0000313" key="18">
    <source>
        <dbReference type="Proteomes" id="UP000317366"/>
    </source>
</evidence>
<dbReference type="InterPro" id="IPR020612">
    <property type="entry name" value="Methylthiotransferase_CS"/>
</dbReference>
<dbReference type="EC" id="2.8.4.3" evidence="8 12"/>
<evidence type="ECO:0000256" key="11">
    <source>
        <dbReference type="ARBA" id="ARBA00081141"/>
    </source>
</evidence>
<dbReference type="PANTHER" id="PTHR43020">
    <property type="entry name" value="CDK5 REGULATORY SUBUNIT-ASSOCIATED PROTEIN 1"/>
    <property type="match status" value="1"/>
</dbReference>
<dbReference type="CDD" id="cd01335">
    <property type="entry name" value="Radical_SAM"/>
    <property type="match status" value="1"/>
</dbReference>
<comment type="subunit">
    <text evidence="12">Monomer.</text>
</comment>
<dbReference type="InterPro" id="IPR006463">
    <property type="entry name" value="MiaB_methiolase"/>
</dbReference>
<evidence type="ECO:0000256" key="9">
    <source>
        <dbReference type="ARBA" id="ARBA00068570"/>
    </source>
</evidence>
<evidence type="ECO:0000256" key="6">
    <source>
        <dbReference type="ARBA" id="ARBA00023004"/>
    </source>
</evidence>
<evidence type="ECO:0000256" key="7">
    <source>
        <dbReference type="ARBA" id="ARBA00023014"/>
    </source>
</evidence>
<feature type="binding site" evidence="12">
    <location>
        <position position="219"/>
    </location>
    <ligand>
        <name>[4Fe-4S] cluster</name>
        <dbReference type="ChEBI" id="CHEBI:49883"/>
        <label>2</label>
        <note>4Fe-4S-S-AdoMet</note>
    </ligand>
</feature>
<dbReference type="Pfam" id="PF00919">
    <property type="entry name" value="UPF0004"/>
    <property type="match status" value="1"/>
</dbReference>
<evidence type="ECO:0000313" key="19">
    <source>
        <dbReference type="Proteomes" id="UP000319829"/>
    </source>
</evidence>
<evidence type="ECO:0000259" key="14">
    <source>
        <dbReference type="PROSITE" id="PS51449"/>
    </source>
</evidence>
<comment type="caution">
    <text evidence="16">The sequence shown here is derived from an EMBL/GenBank/DDBJ whole genome shotgun (WGS) entry which is preliminary data.</text>
</comment>
<dbReference type="Gene3D" id="3.40.50.12160">
    <property type="entry name" value="Methylthiotransferase, N-terminal domain"/>
    <property type="match status" value="1"/>
</dbReference>
<keyword evidence="12" id="KW-0819">tRNA processing</keyword>
<dbReference type="InterPro" id="IPR058240">
    <property type="entry name" value="rSAM_sf"/>
</dbReference>
<dbReference type="Gene3D" id="3.80.30.20">
    <property type="entry name" value="tm_1862 like domain"/>
    <property type="match status" value="1"/>
</dbReference>
<dbReference type="PROSITE" id="PS51918">
    <property type="entry name" value="RADICAL_SAM"/>
    <property type="match status" value="1"/>
</dbReference>
<dbReference type="InterPro" id="IPR006638">
    <property type="entry name" value="Elp3/MiaA/NifB-like_rSAM"/>
</dbReference>
<keyword evidence="2 12" id="KW-0004">4Fe-4S</keyword>
<evidence type="ECO:0000259" key="13">
    <source>
        <dbReference type="PROSITE" id="PS50926"/>
    </source>
</evidence>
<comment type="function">
    <text evidence="1 12">Catalyzes the methylthiolation of N6-(dimethylallyl)adenosine (i(6)A), leading to the formation of 2-methylthio-N6-(dimethylallyl)adenosine (ms(2)i(6)A) at position 37 in tRNAs that read codons beginning with uridine.</text>
</comment>
<dbReference type="GO" id="GO:0005829">
    <property type="term" value="C:cytosol"/>
    <property type="evidence" value="ECO:0007669"/>
    <property type="project" value="TreeGrafter"/>
</dbReference>
<evidence type="ECO:0000256" key="4">
    <source>
        <dbReference type="ARBA" id="ARBA00022691"/>
    </source>
</evidence>
<feature type="binding site" evidence="12">
    <location>
        <position position="222"/>
    </location>
    <ligand>
        <name>[4Fe-4S] cluster</name>
        <dbReference type="ChEBI" id="CHEBI:49883"/>
        <label>2</label>
        <note>4Fe-4S-S-AdoMet</note>
    </ligand>
</feature>
<dbReference type="GO" id="GO:0051539">
    <property type="term" value="F:4 iron, 4 sulfur cluster binding"/>
    <property type="evidence" value="ECO:0007669"/>
    <property type="project" value="UniProtKB-UniRule"/>
</dbReference>
<dbReference type="Pfam" id="PF04055">
    <property type="entry name" value="Radical_SAM"/>
    <property type="match status" value="1"/>
</dbReference>
<evidence type="ECO:0000256" key="10">
    <source>
        <dbReference type="ARBA" id="ARBA00080698"/>
    </source>
</evidence>
<feature type="binding site" evidence="12">
    <location>
        <position position="109"/>
    </location>
    <ligand>
        <name>[4Fe-4S] cluster</name>
        <dbReference type="ChEBI" id="CHEBI:49883"/>
        <label>1</label>
    </ligand>
</feature>
<reference evidence="18 19" key="1">
    <citation type="journal article" date="2019" name="Nat. Microbiol.">
        <title>Mediterranean grassland soil C-N compound turnover is dependent on rainfall and depth, and is mediated by genomically divergent microorganisms.</title>
        <authorList>
            <person name="Diamond S."/>
            <person name="Andeer P.F."/>
            <person name="Li Z."/>
            <person name="Crits-Christoph A."/>
            <person name="Burstein D."/>
            <person name="Anantharaman K."/>
            <person name="Lane K.R."/>
            <person name="Thomas B.C."/>
            <person name="Pan C."/>
            <person name="Northen T.R."/>
            <person name="Banfield J.F."/>
        </authorList>
    </citation>
    <scope>NUCLEOTIDE SEQUENCE [LARGE SCALE GENOMIC DNA]</scope>
    <source>
        <strain evidence="16">WS_4</strain>
        <strain evidence="17">WS_7</strain>
    </source>
</reference>
<organism evidence="16 19">
    <name type="scientific">Eiseniibacteriota bacterium</name>
    <dbReference type="NCBI Taxonomy" id="2212470"/>
    <lineage>
        <taxon>Bacteria</taxon>
        <taxon>Candidatus Eiseniibacteriota</taxon>
    </lineage>
</organism>
<dbReference type="PROSITE" id="PS50926">
    <property type="entry name" value="TRAM"/>
    <property type="match status" value="1"/>
</dbReference>
<dbReference type="FunFam" id="3.40.50.12160:FF:000003">
    <property type="entry name" value="CDK5 regulatory subunit-associated protein 1"/>
    <property type="match status" value="1"/>
</dbReference>
<dbReference type="GO" id="GO:0035597">
    <property type="term" value="F:tRNA-2-methylthio-N(6)-dimethylallyladenosine(37) synthase activity"/>
    <property type="evidence" value="ECO:0007669"/>
    <property type="project" value="UniProtKB-EC"/>
</dbReference>
<sequence>MSDATCRTASSSSTTRTVHLDSVMGPRMIGDAGKMRNRSIGIPGVQLDPLGSLGVAYTSRPMERRLYIETYGCQMNVADSELMQGLLDRAGYTRVERADEADVILVNTCAIREHAEQRIYGRLGELTRHKLRRPGVVLGVAGCMAQHLRAKLIERVPQLDLVVGPDGYRHLPELIDEAREEPTLAVRLSRVETYGDLVPARADGVRAWVSIMRGCDKFCTFCIVPYVRGRERSLPVGDVLRQVEHAAAEGFREIVFLGQTVNAYRDGDVDFAELLARANRVEGIVRIRFTSPHPSDMSDRAIEALAACEKVPPHVHLPLQSGSNSVLERMRRTYTMEEYTALVGRIRRAVPGVALSTDIIVGFPGETAEDFEATRVAMRRIGFESAFVFKYSPRSGARSAEWPETVDEEEKTRRITLLIEEQKGTSLLKNQADIGSIAQVLVEGPTRRNPLEWFGKSAHFKTTVFPHRGESVGDLIPVRVASATPHALLGEGVRAASFAATEDATV</sequence>
<feature type="binding site" evidence="12">
    <location>
        <position position="73"/>
    </location>
    <ligand>
        <name>[4Fe-4S] cluster</name>
        <dbReference type="ChEBI" id="CHEBI:49883"/>
        <label>1</label>
    </ligand>
</feature>
<dbReference type="InterPro" id="IPR023404">
    <property type="entry name" value="rSAM_horseshoe"/>
</dbReference>
<dbReference type="GO" id="GO:0046872">
    <property type="term" value="F:metal ion binding"/>
    <property type="evidence" value="ECO:0007669"/>
    <property type="project" value="UniProtKB-KW"/>
</dbReference>
<dbReference type="PROSITE" id="PS01278">
    <property type="entry name" value="MTTASE_RADICAL"/>
    <property type="match status" value="1"/>
</dbReference>
<feature type="domain" description="TRAM" evidence="13">
    <location>
        <begin position="431"/>
        <end position="494"/>
    </location>
</feature>
<protein>
    <recommendedName>
        <fullName evidence="9 12">tRNA-2-methylthio-N(6)-dimethylallyladenosine synthase</fullName>
        <ecNumber evidence="8 12">2.8.4.3</ecNumber>
    </recommendedName>
    <alternativeName>
        <fullName evidence="11 12">(Dimethylallyl)adenosine tRNA methylthiotransferase MiaB</fullName>
    </alternativeName>
    <alternativeName>
        <fullName evidence="10 12">tRNA-i(6)A37 methylthiotransferase</fullName>
    </alternativeName>
</protein>
<dbReference type="NCBIfam" id="TIGR00089">
    <property type="entry name" value="MiaB/RimO family radical SAM methylthiotransferase"/>
    <property type="match status" value="1"/>
</dbReference>
<evidence type="ECO:0000256" key="5">
    <source>
        <dbReference type="ARBA" id="ARBA00022723"/>
    </source>
</evidence>
<dbReference type="NCBIfam" id="TIGR01574">
    <property type="entry name" value="miaB-methiolase"/>
    <property type="match status" value="1"/>
</dbReference>
<dbReference type="EMBL" id="VBOU01000004">
    <property type="protein sequence ID" value="TMQ56144.1"/>
    <property type="molecule type" value="Genomic_DNA"/>
</dbReference>
<keyword evidence="3 12" id="KW-0808">Transferase</keyword>
<evidence type="ECO:0000313" key="16">
    <source>
        <dbReference type="EMBL" id="TMQ56144.1"/>
    </source>
</evidence>
<feature type="domain" description="Radical SAM core" evidence="15">
    <location>
        <begin position="201"/>
        <end position="428"/>
    </location>
</feature>
<dbReference type="Proteomes" id="UP000317366">
    <property type="component" value="Unassembled WGS sequence"/>
</dbReference>
<keyword evidence="6 12" id="KW-0408">Iron</keyword>
<comment type="subcellular location">
    <subcellularLocation>
        <location evidence="12">Cytoplasm</location>
    </subcellularLocation>
</comment>
<dbReference type="InterPro" id="IPR002792">
    <property type="entry name" value="TRAM_dom"/>
</dbReference>
<accession>A0A538SY09</accession>
<keyword evidence="5 12" id="KW-0479">Metal-binding</keyword>
<keyword evidence="12" id="KW-0963">Cytoplasm</keyword>
<gene>
    <name evidence="12 16" type="primary">miaB</name>
    <name evidence="16" type="ORF">E6K74_00920</name>
    <name evidence="17" type="ORF">E6K77_05855</name>
</gene>
<dbReference type="SFLD" id="SFLDS00029">
    <property type="entry name" value="Radical_SAM"/>
    <property type="match status" value="2"/>
</dbReference>
<evidence type="ECO:0000256" key="1">
    <source>
        <dbReference type="ARBA" id="ARBA00003234"/>
    </source>
</evidence>
<dbReference type="PANTHER" id="PTHR43020:SF2">
    <property type="entry name" value="MITOCHONDRIAL TRNA METHYLTHIOTRANSFERASE CDK5RAP1"/>
    <property type="match status" value="1"/>
</dbReference>
<proteinExistence type="inferred from homology"/>
<feature type="domain" description="MTTase N-terminal" evidence="14">
    <location>
        <begin position="64"/>
        <end position="180"/>
    </location>
</feature>
<evidence type="ECO:0000256" key="3">
    <source>
        <dbReference type="ARBA" id="ARBA00022679"/>
    </source>
</evidence>
<dbReference type="AlphaFoldDB" id="A0A538SY09"/>
<dbReference type="FunFam" id="3.80.30.20:FF:000001">
    <property type="entry name" value="tRNA-2-methylthio-N(6)-dimethylallyladenosine synthase 2"/>
    <property type="match status" value="1"/>
</dbReference>
<dbReference type="SMART" id="SM00729">
    <property type="entry name" value="Elp3"/>
    <property type="match status" value="1"/>
</dbReference>
<comment type="cofactor">
    <cofactor evidence="12">
        <name>[4Fe-4S] cluster</name>
        <dbReference type="ChEBI" id="CHEBI:49883"/>
    </cofactor>
    <text evidence="12">Binds 2 [4Fe-4S] clusters. One cluster is coordinated with 3 cysteines and an exchangeable S-adenosyl-L-methionine.</text>
</comment>
<evidence type="ECO:0000256" key="12">
    <source>
        <dbReference type="HAMAP-Rule" id="MF_01864"/>
    </source>
</evidence>
<name>A0A538SY09_UNCEI</name>
<dbReference type="SUPFAM" id="SSF102114">
    <property type="entry name" value="Radical SAM enzymes"/>
    <property type="match status" value="1"/>
</dbReference>
<comment type="catalytic activity">
    <reaction evidence="12">
        <text>N(6)-dimethylallyladenosine(37) in tRNA + (sulfur carrier)-SH + AH2 + 2 S-adenosyl-L-methionine = 2-methylsulfanyl-N(6)-dimethylallyladenosine(37) in tRNA + (sulfur carrier)-H + 5'-deoxyadenosine + L-methionine + A + S-adenosyl-L-homocysteine + 2 H(+)</text>
        <dbReference type="Rhea" id="RHEA:37067"/>
        <dbReference type="Rhea" id="RHEA-COMP:10375"/>
        <dbReference type="Rhea" id="RHEA-COMP:10376"/>
        <dbReference type="Rhea" id="RHEA-COMP:14737"/>
        <dbReference type="Rhea" id="RHEA-COMP:14739"/>
        <dbReference type="ChEBI" id="CHEBI:13193"/>
        <dbReference type="ChEBI" id="CHEBI:15378"/>
        <dbReference type="ChEBI" id="CHEBI:17319"/>
        <dbReference type="ChEBI" id="CHEBI:17499"/>
        <dbReference type="ChEBI" id="CHEBI:29917"/>
        <dbReference type="ChEBI" id="CHEBI:57844"/>
        <dbReference type="ChEBI" id="CHEBI:57856"/>
        <dbReference type="ChEBI" id="CHEBI:59789"/>
        <dbReference type="ChEBI" id="CHEBI:64428"/>
        <dbReference type="ChEBI" id="CHEBI:74415"/>
        <dbReference type="ChEBI" id="CHEBI:74417"/>
        <dbReference type="EC" id="2.8.4.3"/>
    </reaction>
</comment>